<gene>
    <name evidence="1" type="ORF">LWF01_02825</name>
</gene>
<organism evidence="1 2">
    <name type="scientific">Saxibacter everestensis</name>
    <dbReference type="NCBI Taxonomy" id="2909229"/>
    <lineage>
        <taxon>Bacteria</taxon>
        <taxon>Bacillati</taxon>
        <taxon>Actinomycetota</taxon>
        <taxon>Actinomycetes</taxon>
        <taxon>Micrococcales</taxon>
        <taxon>Brevibacteriaceae</taxon>
        <taxon>Saxibacter</taxon>
    </lineage>
</organism>
<name>A0ABY8QUK6_9MICO</name>
<evidence type="ECO:0000313" key="1">
    <source>
        <dbReference type="EMBL" id="WGW12722.1"/>
    </source>
</evidence>
<proteinExistence type="predicted"/>
<reference evidence="1 2" key="1">
    <citation type="submission" date="2023-05" db="EMBL/GenBank/DDBJ databases">
        <title>Lithophilousrod everest ZFBP1038 complete genpme.</title>
        <authorList>
            <person name="Tian M."/>
        </authorList>
    </citation>
    <scope>NUCLEOTIDE SEQUENCE [LARGE SCALE GENOMIC DNA]</scope>
    <source>
        <strain evidence="1 2">ZFBP1038</strain>
    </source>
</reference>
<evidence type="ECO:0000313" key="2">
    <source>
        <dbReference type="Proteomes" id="UP001209083"/>
    </source>
</evidence>
<keyword evidence="2" id="KW-1185">Reference proteome</keyword>
<dbReference type="Proteomes" id="UP001209083">
    <property type="component" value="Chromosome"/>
</dbReference>
<sequence>MQQPRSNDDVVIRRDELPGIYRDGDDGWLMTTGGDAVVDKSVDAPECRKLALAMVAASEFLNAERQNTADRERAEQVEKLARTLWEATSSGFRGYMPPWEKAGAAGQLLRRREAECLYDAGVRVEGDGQ</sequence>
<dbReference type="EMBL" id="CP090958">
    <property type="protein sequence ID" value="WGW12722.1"/>
    <property type="molecule type" value="Genomic_DNA"/>
</dbReference>
<dbReference type="RefSeq" id="WP_349639526.1">
    <property type="nucleotide sequence ID" value="NZ_CP090958.1"/>
</dbReference>
<protein>
    <submittedName>
        <fullName evidence="1">Uncharacterized protein</fullName>
    </submittedName>
</protein>
<accession>A0ABY8QUK6</accession>